<dbReference type="PROSITE" id="PS01081">
    <property type="entry name" value="HTH_TETR_1"/>
    <property type="match status" value="1"/>
</dbReference>
<dbReference type="EMBL" id="QRCM01000001">
    <property type="protein sequence ID" value="TXG91373.1"/>
    <property type="molecule type" value="Genomic_DNA"/>
</dbReference>
<dbReference type="PROSITE" id="PS50977">
    <property type="entry name" value="HTH_TETR_2"/>
    <property type="match status" value="1"/>
</dbReference>
<dbReference type="InterPro" id="IPR050109">
    <property type="entry name" value="HTH-type_TetR-like_transc_reg"/>
</dbReference>
<dbReference type="InterPro" id="IPR004111">
    <property type="entry name" value="Repressor_TetR_C"/>
</dbReference>
<evidence type="ECO:0000256" key="1">
    <source>
        <dbReference type="ARBA" id="ARBA00022491"/>
    </source>
</evidence>
<gene>
    <name evidence="7" type="ORF">DW322_15580</name>
</gene>
<dbReference type="Pfam" id="PF00440">
    <property type="entry name" value="TetR_N"/>
    <property type="match status" value="1"/>
</dbReference>
<accession>A0A6P2CG10</accession>
<evidence type="ECO:0000256" key="3">
    <source>
        <dbReference type="ARBA" id="ARBA00023125"/>
    </source>
</evidence>
<dbReference type="AlphaFoldDB" id="A0A6P2CG10"/>
<comment type="caution">
    <text evidence="7">The sequence shown here is derived from an EMBL/GenBank/DDBJ whole genome shotgun (WGS) entry which is preliminary data.</text>
</comment>
<dbReference type="Proteomes" id="UP000471120">
    <property type="component" value="Unassembled WGS sequence"/>
</dbReference>
<keyword evidence="3 5" id="KW-0238">DNA-binding</keyword>
<organism evidence="7 8">
    <name type="scientific">Rhodococcus rhodnii</name>
    <dbReference type="NCBI Taxonomy" id="38312"/>
    <lineage>
        <taxon>Bacteria</taxon>
        <taxon>Bacillati</taxon>
        <taxon>Actinomycetota</taxon>
        <taxon>Actinomycetes</taxon>
        <taxon>Mycobacteriales</taxon>
        <taxon>Nocardiaceae</taxon>
        <taxon>Rhodococcus</taxon>
    </lineage>
</organism>
<dbReference type="InterPro" id="IPR001647">
    <property type="entry name" value="HTH_TetR"/>
</dbReference>
<dbReference type="PANTHER" id="PTHR30055:SF151">
    <property type="entry name" value="TRANSCRIPTIONAL REGULATORY PROTEIN"/>
    <property type="match status" value="1"/>
</dbReference>
<proteinExistence type="predicted"/>
<dbReference type="GO" id="GO:0003700">
    <property type="term" value="F:DNA-binding transcription factor activity"/>
    <property type="evidence" value="ECO:0007669"/>
    <property type="project" value="TreeGrafter"/>
</dbReference>
<dbReference type="PANTHER" id="PTHR30055">
    <property type="entry name" value="HTH-TYPE TRANSCRIPTIONAL REGULATOR RUTR"/>
    <property type="match status" value="1"/>
</dbReference>
<protein>
    <submittedName>
        <fullName evidence="7">TetR family transcriptional regulator</fullName>
    </submittedName>
</protein>
<dbReference type="SUPFAM" id="SSF48498">
    <property type="entry name" value="Tetracyclin repressor-like, C-terminal domain"/>
    <property type="match status" value="1"/>
</dbReference>
<dbReference type="Gene3D" id="1.10.10.60">
    <property type="entry name" value="Homeodomain-like"/>
    <property type="match status" value="1"/>
</dbReference>
<evidence type="ECO:0000256" key="2">
    <source>
        <dbReference type="ARBA" id="ARBA00023015"/>
    </source>
</evidence>
<evidence type="ECO:0000256" key="5">
    <source>
        <dbReference type="PROSITE-ProRule" id="PRU00335"/>
    </source>
</evidence>
<keyword evidence="2" id="KW-0805">Transcription regulation</keyword>
<dbReference type="Gene3D" id="1.10.357.10">
    <property type="entry name" value="Tetracycline Repressor, domain 2"/>
    <property type="match status" value="1"/>
</dbReference>
<dbReference type="InterPro" id="IPR036271">
    <property type="entry name" value="Tet_transcr_reg_TetR-rel_C_sf"/>
</dbReference>
<dbReference type="SUPFAM" id="SSF46689">
    <property type="entry name" value="Homeodomain-like"/>
    <property type="match status" value="1"/>
</dbReference>
<dbReference type="GO" id="GO:0045892">
    <property type="term" value="P:negative regulation of DNA-templated transcription"/>
    <property type="evidence" value="ECO:0007669"/>
    <property type="project" value="InterPro"/>
</dbReference>
<dbReference type="RefSeq" id="WP_010836209.1">
    <property type="nucleotide sequence ID" value="NZ_QRCM01000001.1"/>
</dbReference>
<reference evidence="7 8" key="1">
    <citation type="submission" date="2018-07" db="EMBL/GenBank/DDBJ databases">
        <title>Genome sequence of Rhodococcus rhodnii ATCC 35071 from Rhodnius prolixus.</title>
        <authorList>
            <person name="Patel V."/>
            <person name="Vogel K.J."/>
        </authorList>
    </citation>
    <scope>NUCLEOTIDE SEQUENCE [LARGE SCALE GENOMIC DNA]</scope>
    <source>
        <strain evidence="7 8">ATCC 35071</strain>
    </source>
</reference>
<evidence type="ECO:0000256" key="4">
    <source>
        <dbReference type="ARBA" id="ARBA00023163"/>
    </source>
</evidence>
<evidence type="ECO:0000313" key="8">
    <source>
        <dbReference type="Proteomes" id="UP000471120"/>
    </source>
</evidence>
<keyword evidence="1" id="KW-0678">Repressor</keyword>
<dbReference type="InterPro" id="IPR003012">
    <property type="entry name" value="Tet_transcr_reg_TetR"/>
</dbReference>
<dbReference type="InterPro" id="IPR023772">
    <property type="entry name" value="DNA-bd_HTH_TetR-type_CS"/>
</dbReference>
<evidence type="ECO:0000313" key="7">
    <source>
        <dbReference type="EMBL" id="TXG91373.1"/>
    </source>
</evidence>
<dbReference type="GO" id="GO:0046677">
    <property type="term" value="P:response to antibiotic"/>
    <property type="evidence" value="ECO:0007669"/>
    <property type="project" value="InterPro"/>
</dbReference>
<feature type="DNA-binding region" description="H-T-H motif" evidence="5">
    <location>
        <begin position="25"/>
        <end position="44"/>
    </location>
</feature>
<name>A0A6P2CG10_9NOCA</name>
<dbReference type="GO" id="GO:0000976">
    <property type="term" value="F:transcription cis-regulatory region binding"/>
    <property type="evidence" value="ECO:0007669"/>
    <property type="project" value="TreeGrafter"/>
</dbReference>
<keyword evidence="4" id="KW-0804">Transcription</keyword>
<dbReference type="PRINTS" id="PR00455">
    <property type="entry name" value="HTHTETR"/>
</dbReference>
<feature type="domain" description="HTH tetR-type" evidence="6">
    <location>
        <begin position="2"/>
        <end position="62"/>
    </location>
</feature>
<dbReference type="Pfam" id="PF02909">
    <property type="entry name" value="TetR_C_1"/>
    <property type="match status" value="1"/>
</dbReference>
<evidence type="ECO:0000259" key="6">
    <source>
        <dbReference type="PROSITE" id="PS50977"/>
    </source>
</evidence>
<dbReference type="InterPro" id="IPR009057">
    <property type="entry name" value="Homeodomain-like_sf"/>
</dbReference>
<dbReference type="PRINTS" id="PR00400">
    <property type="entry name" value="TETREPRESSOR"/>
</dbReference>
<sequence>MNLSRSDILDAATAILDEYGLADLTMRRLATSLGVQPGALYWHFPNKQTLLGAVSDRILEDVDAPLTTPRPWDEQVRALAHRLRDALLAHRDGAELVSASYSSRLSNSRARDAFSTALSGGGLSTDHTELASHVLLHFVLGLTTSEQSRSQLEEMNALTRGGISPDAPAVDPERDSDLVTADPAARFEFGLDTFVDGIGQRLAAEVR</sequence>